<dbReference type="Proteomes" id="UP000181790">
    <property type="component" value="Unassembled WGS sequence"/>
</dbReference>
<name>A0A1S2VFU8_9BACT</name>
<evidence type="ECO:0000313" key="2">
    <source>
        <dbReference type="EMBL" id="OIN57592.1"/>
    </source>
</evidence>
<dbReference type="PROSITE" id="PS51257">
    <property type="entry name" value="PROKAR_LIPOPROTEIN"/>
    <property type="match status" value="1"/>
</dbReference>
<protein>
    <recommendedName>
        <fullName evidence="4">DUF4249 domain-containing protein</fullName>
    </recommendedName>
</protein>
<dbReference type="AlphaFoldDB" id="A0A1S2VFU8"/>
<keyword evidence="1" id="KW-0472">Membrane</keyword>
<reference evidence="2 3" key="1">
    <citation type="submission" date="2016-10" db="EMBL/GenBank/DDBJ databases">
        <title>Arsenicibacter rosenii gen. nov., sp. nov., an efficient arsenic-methylating bacterium isolated from an arsenic-contaminated paddy soil.</title>
        <authorList>
            <person name="Huang K."/>
        </authorList>
    </citation>
    <scope>NUCLEOTIDE SEQUENCE [LARGE SCALE GENOMIC DNA]</scope>
    <source>
        <strain evidence="2 3">SM-1</strain>
    </source>
</reference>
<accession>A0A1S2VFU8</accession>
<comment type="caution">
    <text evidence="2">The sequence shown here is derived from an EMBL/GenBank/DDBJ whole genome shotgun (WGS) entry which is preliminary data.</text>
</comment>
<keyword evidence="1" id="KW-1133">Transmembrane helix</keyword>
<keyword evidence="1" id="KW-0812">Transmembrane</keyword>
<dbReference type="OrthoDB" id="922982at2"/>
<sequence>MKTTTYIIYFVLLFLGSCIKPYNLDIPSMEGLMIVDGLVTDFPGQTFVSLTRTADYTASSLNLTVQKALVTISDNLGQKTQLVEVGAGLYKPALTTWAGMAGRTYTLTVTTTDGKTYRSQPDLLSAVPPIDTLYYSYNRKATAGSDYVDKGFDVYIDTKDPATPDNYYRWSWQAFQRVLFCEIEVVRNRFSNNAETLIPHYCCTDCWDINRCYSCVTTTSDKLINGQKISRQPVLRAPFESIAPYYVEITQYSISKAAFDYWKTVKSLAQNTGGIFDSAPITLGGNVSNVNDPAERVFGFFGASGASTKAVLIDRSKTGDTPNLLPPPPPVPSMPPPCRTCVESIYRTGVKPRWWKD</sequence>
<dbReference type="Pfam" id="PF14054">
    <property type="entry name" value="DUF4249"/>
    <property type="match status" value="1"/>
</dbReference>
<keyword evidence="3" id="KW-1185">Reference proteome</keyword>
<dbReference type="EMBL" id="MORL01000011">
    <property type="protein sequence ID" value="OIN57592.1"/>
    <property type="molecule type" value="Genomic_DNA"/>
</dbReference>
<gene>
    <name evidence="2" type="ORF">BLX24_19120</name>
</gene>
<proteinExistence type="predicted"/>
<evidence type="ECO:0000313" key="3">
    <source>
        <dbReference type="Proteomes" id="UP000181790"/>
    </source>
</evidence>
<evidence type="ECO:0000256" key="1">
    <source>
        <dbReference type="SAM" id="Phobius"/>
    </source>
</evidence>
<dbReference type="InterPro" id="IPR025345">
    <property type="entry name" value="DUF4249"/>
</dbReference>
<feature type="transmembrane region" description="Helical" evidence="1">
    <location>
        <begin position="6"/>
        <end position="24"/>
    </location>
</feature>
<dbReference type="RefSeq" id="WP_071504799.1">
    <property type="nucleotide sequence ID" value="NZ_MORL01000011.1"/>
</dbReference>
<evidence type="ECO:0008006" key="4">
    <source>
        <dbReference type="Google" id="ProtNLM"/>
    </source>
</evidence>
<organism evidence="2 3">
    <name type="scientific">Arsenicibacter rosenii</name>
    <dbReference type="NCBI Taxonomy" id="1750698"/>
    <lineage>
        <taxon>Bacteria</taxon>
        <taxon>Pseudomonadati</taxon>
        <taxon>Bacteroidota</taxon>
        <taxon>Cytophagia</taxon>
        <taxon>Cytophagales</taxon>
        <taxon>Spirosomataceae</taxon>
        <taxon>Arsenicibacter</taxon>
    </lineage>
</organism>